<dbReference type="PROSITE" id="PS50280">
    <property type="entry name" value="SET"/>
    <property type="match status" value="1"/>
</dbReference>
<evidence type="ECO:0000313" key="3">
    <source>
        <dbReference type="Proteomes" id="UP000322245"/>
    </source>
</evidence>
<reference evidence="2 3" key="1">
    <citation type="submission" date="2017-05" db="EMBL/GenBank/DDBJ databases">
        <title>The Genome Sequence of Tsuchiyaea wingfieldii DSM 27421.</title>
        <authorList>
            <person name="Cuomo C."/>
            <person name="Passer A."/>
            <person name="Billmyre B."/>
            <person name="Heitman J."/>
        </authorList>
    </citation>
    <scope>NUCLEOTIDE SEQUENCE [LARGE SCALE GENOMIC DNA]</scope>
    <source>
        <strain evidence="2 3">DSM 27421</strain>
    </source>
</reference>
<evidence type="ECO:0000259" key="1">
    <source>
        <dbReference type="PROSITE" id="PS50280"/>
    </source>
</evidence>
<gene>
    <name evidence="2" type="ORF">B9479_007591</name>
</gene>
<sequence>MDEEVAALIALAVTGNRCADIPSHRHQTFVDGAKVAAARLRHHAQIDEQGKAQMVLHMKKALELHVLQTLWSGQLLQDIDPSPLFLTRQQAEWEATNPDDDIHHFYAEASSKTTKVFSTVWHGLKCYQRPLAELQTIGVQDLAMSQTHEDRMIIGKVITPVKSGLCLKFHIEDPSGTVFPVLINYPTPIPHFSLSLSDTLAKLYPLGAILAIKSPRMGLDDNGLFAIKVDMAYEIEELHMRDPILEGVKWREGLKEETSKGWKRYRDAGNGEMRIDNPLVALRLYSLALSDPEVKQDPITIFDLLLNRTEAYRAVHLYGHAFRDARRAQEVVENNNISLSPDQNDRLHLRLAKAALGLRLYKTALKSIDATSTLSSLGLDINNTRYRVRARMVEKEHGGYDWLAIFRESLEGPLVELDVPDRMSSACRVAFFPRQGRGVIATRDIAPGEVIMVSKAIAPSNAKLDAPNVYVNCFDAESQSHVPHLTYMWVYRMLHKIYDDPSLLNVLGGFSSDSDPSPADLPMPQEDEDARLKLLFAPVAPSLSLDAFRQILKTNCYAGRSVPARGAGVEEIMDERLSVAKDRDPVMFLHGMPSMMNHSCWPNMTECWYGDIMVVRASRFITSGEELTMSYVQNNPSFPSRLSSLASWDFTCSCILCRTDRSDYDDPNRRAQIMESALPLLFSIPISDVNVSDEVKDLHRRKAEELEKVAQAVEETYAEARPSDTMGELAQIYNRIGKSYFIAGQHAKAADALGSFLVYAGITPTTEAQQKKLGRNIHESQNLEEEVILGLMLLAVLQDDQAGILPNTFGLQSDVSQDADGNCKWVRSALWLHNVRYGGGKALFMERYGHLLAALPVKFDFEK</sequence>
<feature type="domain" description="SET" evidence="1">
    <location>
        <begin position="425"/>
        <end position="632"/>
    </location>
</feature>
<proteinExistence type="predicted"/>
<dbReference type="InterPro" id="IPR046341">
    <property type="entry name" value="SET_dom_sf"/>
</dbReference>
<dbReference type="Pfam" id="PF00856">
    <property type="entry name" value="SET"/>
    <property type="match status" value="1"/>
</dbReference>
<dbReference type="InterPro" id="IPR053209">
    <property type="entry name" value="Gramillin-biosynth_MTr"/>
</dbReference>
<dbReference type="InterPro" id="IPR001214">
    <property type="entry name" value="SET_dom"/>
</dbReference>
<dbReference type="Gene3D" id="2.170.270.10">
    <property type="entry name" value="SET domain"/>
    <property type="match status" value="1"/>
</dbReference>
<dbReference type="SUPFAM" id="SSF82199">
    <property type="entry name" value="SET domain"/>
    <property type="match status" value="1"/>
</dbReference>
<dbReference type="AlphaFoldDB" id="A0A5D3AJW0"/>
<dbReference type="SMART" id="SM00317">
    <property type="entry name" value="SET"/>
    <property type="match status" value="1"/>
</dbReference>
<name>A0A5D3AJW0_9TREE</name>
<comment type="caution">
    <text evidence="2">The sequence shown here is derived from an EMBL/GenBank/DDBJ whole genome shotgun (WGS) entry which is preliminary data.</text>
</comment>
<protein>
    <recommendedName>
        <fullName evidence="1">SET domain-containing protein</fullName>
    </recommendedName>
</protein>
<accession>A0A5D3AJW0</accession>
<dbReference type="Proteomes" id="UP000322245">
    <property type="component" value="Unassembled WGS sequence"/>
</dbReference>
<dbReference type="EMBL" id="NIDF01000183">
    <property type="protein sequence ID" value="TYJ51815.1"/>
    <property type="molecule type" value="Genomic_DNA"/>
</dbReference>
<dbReference type="PANTHER" id="PTHR47643:SF2">
    <property type="entry name" value="TPR DOMAIN PROTEIN (AFU_ORTHOLOGUE AFUA_5G12710)"/>
    <property type="match status" value="1"/>
</dbReference>
<dbReference type="PANTHER" id="PTHR47643">
    <property type="entry name" value="TPR DOMAIN PROTEIN (AFU_ORTHOLOGUE AFUA_5G12710)"/>
    <property type="match status" value="1"/>
</dbReference>
<evidence type="ECO:0000313" key="2">
    <source>
        <dbReference type="EMBL" id="TYJ51815.1"/>
    </source>
</evidence>
<organism evidence="2 3">
    <name type="scientific">Cryptococcus floricola</name>
    <dbReference type="NCBI Taxonomy" id="2591691"/>
    <lineage>
        <taxon>Eukaryota</taxon>
        <taxon>Fungi</taxon>
        <taxon>Dikarya</taxon>
        <taxon>Basidiomycota</taxon>
        <taxon>Agaricomycotina</taxon>
        <taxon>Tremellomycetes</taxon>
        <taxon>Tremellales</taxon>
        <taxon>Cryptococcaceae</taxon>
        <taxon>Cryptococcus</taxon>
    </lineage>
</organism>
<keyword evidence="3" id="KW-1185">Reference proteome</keyword>